<comment type="caution">
    <text evidence="2">The sequence shown here is derived from an EMBL/GenBank/DDBJ whole genome shotgun (WGS) entry which is preliminary data.</text>
</comment>
<sequence>MMFSFFLREPLPLSGIWSFGGYNFFKHNCLRFGDGILFLANLANLANILFFFFLFLFFIFYHDTYLIHTSYLLGTLWTICLLLSRQAGSYPLWVCSLSPSVQSRSKEWG</sequence>
<keyword evidence="1" id="KW-1133">Transmembrane helix</keyword>
<feature type="transmembrane region" description="Helical" evidence="1">
    <location>
        <begin position="36"/>
        <end position="59"/>
    </location>
</feature>
<gene>
    <name evidence="2" type="ORF">FN846DRAFT_348915</name>
</gene>
<feature type="transmembrane region" description="Helical" evidence="1">
    <location>
        <begin position="65"/>
        <end position="83"/>
    </location>
</feature>
<evidence type="ECO:0000256" key="1">
    <source>
        <dbReference type="SAM" id="Phobius"/>
    </source>
</evidence>
<dbReference type="Proteomes" id="UP000326924">
    <property type="component" value="Unassembled WGS sequence"/>
</dbReference>
<keyword evidence="1" id="KW-0812">Transmembrane</keyword>
<dbReference type="EMBL" id="VXIS01000283">
    <property type="protein sequence ID" value="KAA8895181.1"/>
    <property type="molecule type" value="Genomic_DNA"/>
</dbReference>
<keyword evidence="3" id="KW-1185">Reference proteome</keyword>
<name>A0A5J5EJ23_9PEZI</name>
<accession>A0A5J5EJ23</accession>
<evidence type="ECO:0000313" key="2">
    <source>
        <dbReference type="EMBL" id="KAA8895181.1"/>
    </source>
</evidence>
<evidence type="ECO:0000313" key="3">
    <source>
        <dbReference type="Proteomes" id="UP000326924"/>
    </source>
</evidence>
<keyword evidence="1" id="KW-0472">Membrane</keyword>
<dbReference type="AlphaFoldDB" id="A0A5J5EJ23"/>
<organism evidence="2 3">
    <name type="scientific">Sphaerosporella brunnea</name>
    <dbReference type="NCBI Taxonomy" id="1250544"/>
    <lineage>
        <taxon>Eukaryota</taxon>
        <taxon>Fungi</taxon>
        <taxon>Dikarya</taxon>
        <taxon>Ascomycota</taxon>
        <taxon>Pezizomycotina</taxon>
        <taxon>Pezizomycetes</taxon>
        <taxon>Pezizales</taxon>
        <taxon>Pyronemataceae</taxon>
        <taxon>Sphaerosporella</taxon>
    </lineage>
</organism>
<dbReference type="InParanoid" id="A0A5J5EJ23"/>
<proteinExistence type="predicted"/>
<reference evidence="2 3" key="1">
    <citation type="submission" date="2019-09" db="EMBL/GenBank/DDBJ databases">
        <title>Draft genome of the ectomycorrhizal ascomycete Sphaerosporella brunnea.</title>
        <authorList>
            <consortium name="DOE Joint Genome Institute"/>
            <person name="Benucci G.M."/>
            <person name="Marozzi G."/>
            <person name="Antonielli L."/>
            <person name="Sanchez S."/>
            <person name="Marco P."/>
            <person name="Wang X."/>
            <person name="Falini L.B."/>
            <person name="Barry K."/>
            <person name="Haridas S."/>
            <person name="Lipzen A."/>
            <person name="Labutti K."/>
            <person name="Grigoriev I.V."/>
            <person name="Murat C."/>
            <person name="Martin F."/>
            <person name="Albertini E."/>
            <person name="Donnini D."/>
            <person name="Bonito G."/>
        </authorList>
    </citation>
    <scope>NUCLEOTIDE SEQUENCE [LARGE SCALE GENOMIC DNA]</scope>
    <source>
        <strain evidence="2 3">Sb_GMNB300</strain>
    </source>
</reference>
<protein>
    <submittedName>
        <fullName evidence="2">Uncharacterized protein</fullName>
    </submittedName>
</protein>